<comment type="subcellular location">
    <subcellularLocation>
        <location evidence="1">Cell membrane</location>
        <topology evidence="1">Multi-pass membrane protein</topology>
    </subcellularLocation>
</comment>
<dbReference type="RefSeq" id="WP_283741176.1">
    <property type="nucleotide sequence ID" value="NZ_JASJEV010000007.1"/>
</dbReference>
<dbReference type="InterPro" id="IPR036259">
    <property type="entry name" value="MFS_trans_sf"/>
</dbReference>
<evidence type="ECO:0000256" key="4">
    <source>
        <dbReference type="ARBA" id="ARBA00022692"/>
    </source>
</evidence>
<keyword evidence="5 7" id="KW-1133">Transmembrane helix</keyword>
<proteinExistence type="predicted"/>
<keyword evidence="3" id="KW-1003">Cell membrane</keyword>
<evidence type="ECO:0000256" key="5">
    <source>
        <dbReference type="ARBA" id="ARBA00022989"/>
    </source>
</evidence>
<evidence type="ECO:0000256" key="2">
    <source>
        <dbReference type="ARBA" id="ARBA00022448"/>
    </source>
</evidence>
<evidence type="ECO:0000256" key="7">
    <source>
        <dbReference type="SAM" id="Phobius"/>
    </source>
</evidence>
<dbReference type="InterPro" id="IPR011701">
    <property type="entry name" value="MFS"/>
</dbReference>
<accession>A0ABT7AIJ0</accession>
<feature type="transmembrane region" description="Helical" evidence="7">
    <location>
        <begin position="15"/>
        <end position="39"/>
    </location>
</feature>
<dbReference type="InterPro" id="IPR020846">
    <property type="entry name" value="MFS_dom"/>
</dbReference>
<dbReference type="SUPFAM" id="SSF103473">
    <property type="entry name" value="MFS general substrate transporter"/>
    <property type="match status" value="1"/>
</dbReference>
<evidence type="ECO:0000256" key="1">
    <source>
        <dbReference type="ARBA" id="ARBA00004651"/>
    </source>
</evidence>
<feature type="transmembrane region" description="Helical" evidence="7">
    <location>
        <begin position="82"/>
        <end position="101"/>
    </location>
</feature>
<protein>
    <submittedName>
        <fullName evidence="9">MFS transporter</fullName>
    </submittedName>
</protein>
<evidence type="ECO:0000256" key="3">
    <source>
        <dbReference type="ARBA" id="ARBA00022475"/>
    </source>
</evidence>
<dbReference type="PANTHER" id="PTHR42718">
    <property type="entry name" value="MAJOR FACILITATOR SUPERFAMILY MULTIDRUG TRANSPORTER MFSC"/>
    <property type="match status" value="1"/>
</dbReference>
<sequence length="153" mass="15637">MEFSDAITHARSPRLGVAALAMAILLASLGISIATVALPTLARDFALPVTGAQWVVLAYLLSATVAIVMGGRLGDLIGHQRVLLGGLAMFAAAAAFCSIAPTIGMLIAARVVQGVGGAILMALPVSIIRATVARERTGSATVVLAVFERDQSE</sequence>
<dbReference type="Pfam" id="PF07690">
    <property type="entry name" value="MFS_1"/>
    <property type="match status" value="1"/>
</dbReference>
<feature type="transmembrane region" description="Helical" evidence="7">
    <location>
        <begin position="51"/>
        <end position="70"/>
    </location>
</feature>
<dbReference type="Proteomes" id="UP001321492">
    <property type="component" value="Unassembled WGS sequence"/>
</dbReference>
<comment type="caution">
    <text evidence="9">The sequence shown here is derived from an EMBL/GenBank/DDBJ whole genome shotgun (WGS) entry which is preliminary data.</text>
</comment>
<evidence type="ECO:0000313" key="9">
    <source>
        <dbReference type="EMBL" id="MDJ1159197.1"/>
    </source>
</evidence>
<keyword evidence="2" id="KW-0813">Transport</keyword>
<name>A0ABT7AIJ0_9HYPH</name>
<dbReference type="Gene3D" id="1.20.1720.10">
    <property type="entry name" value="Multidrug resistance protein D"/>
    <property type="match status" value="1"/>
</dbReference>
<dbReference type="PROSITE" id="PS50850">
    <property type="entry name" value="MFS"/>
    <property type="match status" value="1"/>
</dbReference>
<keyword evidence="4 7" id="KW-0812">Transmembrane</keyword>
<evidence type="ECO:0000259" key="8">
    <source>
        <dbReference type="PROSITE" id="PS50850"/>
    </source>
</evidence>
<dbReference type="PANTHER" id="PTHR42718:SF46">
    <property type="entry name" value="BLR6921 PROTEIN"/>
    <property type="match status" value="1"/>
</dbReference>
<keyword evidence="6 7" id="KW-0472">Membrane</keyword>
<keyword evidence="10" id="KW-1185">Reference proteome</keyword>
<feature type="transmembrane region" description="Helical" evidence="7">
    <location>
        <begin position="107"/>
        <end position="128"/>
    </location>
</feature>
<evidence type="ECO:0000256" key="6">
    <source>
        <dbReference type="ARBA" id="ARBA00023136"/>
    </source>
</evidence>
<evidence type="ECO:0000313" key="10">
    <source>
        <dbReference type="Proteomes" id="UP001321492"/>
    </source>
</evidence>
<gene>
    <name evidence="9" type="ORF">QNA08_13205</name>
</gene>
<reference evidence="9 10" key="1">
    <citation type="submission" date="2023-05" db="EMBL/GenBank/DDBJ databases">
        <title>Chelatococcus sp. nov., a moderately thermophilic bacterium isolated from hot spring microbial mat.</title>
        <authorList>
            <person name="Hu C.-J."/>
            <person name="Li W.-J."/>
        </authorList>
    </citation>
    <scope>NUCLEOTIDE SEQUENCE [LARGE SCALE GENOMIC DNA]</scope>
    <source>
        <strain evidence="9 10">SYSU G07232</strain>
    </source>
</reference>
<organism evidence="9 10">
    <name type="scientific">Chelatococcus albus</name>
    <dbReference type="NCBI Taxonomy" id="3047466"/>
    <lineage>
        <taxon>Bacteria</taxon>
        <taxon>Pseudomonadati</taxon>
        <taxon>Pseudomonadota</taxon>
        <taxon>Alphaproteobacteria</taxon>
        <taxon>Hyphomicrobiales</taxon>
        <taxon>Chelatococcaceae</taxon>
        <taxon>Chelatococcus</taxon>
    </lineage>
</organism>
<feature type="domain" description="Major facilitator superfamily (MFS) profile" evidence="8">
    <location>
        <begin position="16"/>
        <end position="153"/>
    </location>
</feature>
<dbReference type="EMBL" id="JASJEV010000007">
    <property type="protein sequence ID" value="MDJ1159197.1"/>
    <property type="molecule type" value="Genomic_DNA"/>
</dbReference>